<dbReference type="VEuPathDB" id="FungiDB:SPPG_04757"/>
<proteinExistence type="predicted"/>
<dbReference type="GO" id="GO:0005759">
    <property type="term" value="C:mitochondrial matrix"/>
    <property type="evidence" value="ECO:0007669"/>
    <property type="project" value="TreeGrafter"/>
</dbReference>
<dbReference type="AlphaFoldDB" id="A0A0L0HH47"/>
<dbReference type="STRING" id="645134.A0A0L0HH47"/>
<dbReference type="PANTHER" id="PTHR28015">
    <property type="entry name" value="ATP SYNTHASE ASSEMBLY FACTOR FMC1, MITOCHONDRIAL"/>
    <property type="match status" value="1"/>
</dbReference>
<dbReference type="GeneID" id="27688188"/>
<dbReference type="RefSeq" id="XP_016608477.1">
    <property type="nucleotide sequence ID" value="XM_016752990.1"/>
</dbReference>
<keyword evidence="2" id="KW-1185">Reference proteome</keyword>
<evidence type="ECO:0000313" key="1">
    <source>
        <dbReference type="EMBL" id="KND00438.1"/>
    </source>
</evidence>
<evidence type="ECO:0000313" key="2">
    <source>
        <dbReference type="Proteomes" id="UP000053201"/>
    </source>
</evidence>
<dbReference type="OMA" id="NPGADMD"/>
<dbReference type="InterPro" id="IPR039196">
    <property type="entry name" value="Fmc1"/>
</dbReference>
<dbReference type="OrthoDB" id="15893at2759"/>
<dbReference type="EMBL" id="KQ257456">
    <property type="protein sequence ID" value="KND00438.1"/>
    <property type="molecule type" value="Genomic_DNA"/>
</dbReference>
<gene>
    <name evidence="1" type="ORF">SPPG_04757</name>
</gene>
<sequence length="153" mass="17359">MPLDLRHPATHTDFLRPLCHMSAVTRSDILSTYRGILREVSKQYTLRNKNRVWHNEVVARFRAGAALSDPVTIEESVKDARNILTFMRSNREHRDLVERYWPAAGLSNEEKLTRTANTVGLSLPKMFGAEEIEEGPVAAGLEEAFKIVQNARS</sequence>
<dbReference type="PANTHER" id="PTHR28015:SF1">
    <property type="entry name" value="ATP SYNTHASE ASSEMBLY FACTOR FMC1, MITOCHONDRIAL"/>
    <property type="match status" value="1"/>
</dbReference>
<dbReference type="Proteomes" id="UP000053201">
    <property type="component" value="Unassembled WGS sequence"/>
</dbReference>
<protein>
    <submittedName>
        <fullName evidence="1">Uncharacterized protein</fullName>
    </submittedName>
</protein>
<dbReference type="InParanoid" id="A0A0L0HH47"/>
<reference evidence="1 2" key="1">
    <citation type="submission" date="2009-08" db="EMBL/GenBank/DDBJ databases">
        <title>The Genome Sequence of Spizellomyces punctatus strain DAOM BR117.</title>
        <authorList>
            <consortium name="The Broad Institute Genome Sequencing Platform"/>
            <person name="Russ C."/>
            <person name="Cuomo C."/>
            <person name="Shea T."/>
            <person name="Young S.K."/>
            <person name="Zeng Q."/>
            <person name="Koehrsen M."/>
            <person name="Haas B."/>
            <person name="Borodovsky M."/>
            <person name="Guigo R."/>
            <person name="Alvarado L."/>
            <person name="Berlin A."/>
            <person name="Bochicchio J."/>
            <person name="Borenstein D."/>
            <person name="Chapman S."/>
            <person name="Chen Z."/>
            <person name="Engels R."/>
            <person name="Freedman E."/>
            <person name="Gellesch M."/>
            <person name="Goldberg J."/>
            <person name="Griggs A."/>
            <person name="Gujja S."/>
            <person name="Heiman D."/>
            <person name="Hepburn T."/>
            <person name="Howarth C."/>
            <person name="Jen D."/>
            <person name="Larson L."/>
            <person name="Lewis B."/>
            <person name="Mehta T."/>
            <person name="Park D."/>
            <person name="Pearson M."/>
            <person name="Roberts A."/>
            <person name="Saif S."/>
            <person name="Shenoy N."/>
            <person name="Sisk P."/>
            <person name="Stolte C."/>
            <person name="Sykes S."/>
            <person name="Thomson T."/>
            <person name="Walk T."/>
            <person name="White J."/>
            <person name="Yandava C."/>
            <person name="Burger G."/>
            <person name="Gray M.W."/>
            <person name="Holland P.W.H."/>
            <person name="King N."/>
            <person name="Lang F.B.F."/>
            <person name="Roger A.J."/>
            <person name="Ruiz-Trillo I."/>
            <person name="Lander E."/>
            <person name="Nusbaum C."/>
        </authorList>
    </citation>
    <scope>NUCLEOTIDE SEQUENCE [LARGE SCALE GENOMIC DNA]</scope>
    <source>
        <strain evidence="1 2">DAOM BR117</strain>
    </source>
</reference>
<dbReference type="Pfam" id="PF13233">
    <property type="entry name" value="Complex1_LYR_2"/>
    <property type="match status" value="1"/>
</dbReference>
<name>A0A0L0HH47_SPIPD</name>
<organism evidence="1 2">
    <name type="scientific">Spizellomyces punctatus (strain DAOM BR117)</name>
    <dbReference type="NCBI Taxonomy" id="645134"/>
    <lineage>
        <taxon>Eukaryota</taxon>
        <taxon>Fungi</taxon>
        <taxon>Fungi incertae sedis</taxon>
        <taxon>Chytridiomycota</taxon>
        <taxon>Chytridiomycota incertae sedis</taxon>
        <taxon>Chytridiomycetes</taxon>
        <taxon>Spizellomycetales</taxon>
        <taxon>Spizellomycetaceae</taxon>
        <taxon>Spizellomyces</taxon>
    </lineage>
</organism>
<dbReference type="GO" id="GO:0033615">
    <property type="term" value="P:mitochondrial proton-transporting ATP synthase complex assembly"/>
    <property type="evidence" value="ECO:0007669"/>
    <property type="project" value="InterPro"/>
</dbReference>
<accession>A0A0L0HH47</accession>